<dbReference type="Pfam" id="PF04146">
    <property type="entry name" value="YTH"/>
    <property type="match status" value="1"/>
</dbReference>
<feature type="region of interest" description="Disordered" evidence="1">
    <location>
        <begin position="430"/>
        <end position="483"/>
    </location>
</feature>
<dbReference type="InterPro" id="IPR045168">
    <property type="entry name" value="YTH_prot"/>
</dbReference>
<proteinExistence type="predicted"/>
<dbReference type="InterPro" id="IPR007275">
    <property type="entry name" value="YTH_domain"/>
</dbReference>
<dbReference type="EMBL" id="PPTA01000029">
    <property type="protein sequence ID" value="TFA97616.1"/>
    <property type="molecule type" value="Genomic_DNA"/>
</dbReference>
<evidence type="ECO:0000259" key="2">
    <source>
        <dbReference type="PROSITE" id="PS50882"/>
    </source>
</evidence>
<dbReference type="PANTHER" id="PTHR12357:SF3">
    <property type="entry name" value="YTH DOMAIN-CONTAINING PROTEIN 1"/>
    <property type="match status" value="1"/>
</dbReference>
<sequence length="483" mass="53222">MMATDSDSDTLSREATRTMSQDIQGQHQHDLATISLDSDSDLKLWLQHTGFFDLEHRQKVLVALRKLKDIDEQRCKIVSEMRSSTDYYLVSPTPQSSTTLASPSSMSLAAPKTGQSAVYDYINSRSAVFAGSSERCSSDVSSLTREAGSDNGSMAFGNRPVSRQELDAAPSIASTQNPQPAVQATTSPVDPDDDKQEAKSPPMSAWFEPKRMPTPPVLGWDDAVPPRLSKGKSANKYSPAQSLSSAPKQGIYISWSNYHGFEYSTNKGSPESRYFLVKSFNVSNVEMSQRDGLWITKAKNGSLFASAFKQHKNVYLIFSINKSKAFQGYARMTSAPDGNIPPAKWMDNITWEASDPFRIEWLSTRRTEFWKLGDLKNPLNDGKPVFVGRDGQEYPEACGHKMVRVLNRVDRGTRERRGVRGAAVSSSWKERRACGGDVGKMEGDGGEVEEETSSSSPWGVDQVSEDGDAASASTAEDLLLLEY</sequence>
<evidence type="ECO:0000313" key="4">
    <source>
        <dbReference type="Proteomes" id="UP001642720"/>
    </source>
</evidence>
<gene>
    <name evidence="3" type="ORF">CCMA1212_010619</name>
</gene>
<protein>
    <submittedName>
        <fullName evidence="3">Zinc finger CCCH domain-containing protein 45</fullName>
    </submittedName>
</protein>
<dbReference type="GeneID" id="300582105"/>
<dbReference type="RefSeq" id="XP_073553818.1">
    <property type="nucleotide sequence ID" value="XM_073707655.1"/>
</dbReference>
<feature type="compositionally biased region" description="Polar residues" evidence="1">
    <location>
        <begin position="17"/>
        <end position="26"/>
    </location>
</feature>
<dbReference type="PROSITE" id="PS50882">
    <property type="entry name" value="YTH"/>
    <property type="match status" value="1"/>
</dbReference>
<dbReference type="Proteomes" id="UP001642720">
    <property type="component" value="Unassembled WGS sequence"/>
</dbReference>
<feature type="region of interest" description="Disordered" evidence="1">
    <location>
        <begin position="171"/>
        <end position="211"/>
    </location>
</feature>
<accession>A0ABY2GQP1</accession>
<name>A0ABY2GQP1_9HYPO</name>
<feature type="region of interest" description="Disordered" evidence="1">
    <location>
        <begin position="1"/>
        <end position="27"/>
    </location>
</feature>
<organism evidence="3 4">
    <name type="scientific">Trichoderma ghanense</name>
    <dbReference type="NCBI Taxonomy" id="65468"/>
    <lineage>
        <taxon>Eukaryota</taxon>
        <taxon>Fungi</taxon>
        <taxon>Dikarya</taxon>
        <taxon>Ascomycota</taxon>
        <taxon>Pezizomycotina</taxon>
        <taxon>Sordariomycetes</taxon>
        <taxon>Hypocreomycetidae</taxon>
        <taxon>Hypocreales</taxon>
        <taxon>Hypocreaceae</taxon>
        <taxon>Trichoderma</taxon>
    </lineage>
</organism>
<reference evidence="3 4" key="1">
    <citation type="submission" date="2018-01" db="EMBL/GenBank/DDBJ databases">
        <title>Genome characterization of the sugarcane-associated fungus Trichoderma ghanense CCMA-1212 and their application in lignocelulose bioconversion.</title>
        <authorList>
            <person name="Steindorff A.S."/>
            <person name="Mendes T.D."/>
            <person name="Vilela E.S.D."/>
            <person name="Rodrigues D.S."/>
            <person name="Formighieri E.F."/>
            <person name="Melo I.S."/>
            <person name="Favaro L.C.L."/>
        </authorList>
    </citation>
    <scope>NUCLEOTIDE SEQUENCE [LARGE SCALE GENOMIC DNA]</scope>
    <source>
        <strain evidence="3 4">CCMA-1212</strain>
    </source>
</reference>
<dbReference type="PANTHER" id="PTHR12357">
    <property type="entry name" value="YTH YT521-B HOMOLOGY DOMAIN-CONTAINING"/>
    <property type="match status" value="1"/>
</dbReference>
<dbReference type="CDD" id="cd21134">
    <property type="entry name" value="YTH"/>
    <property type="match status" value="1"/>
</dbReference>
<feature type="compositionally biased region" description="Polar residues" evidence="1">
    <location>
        <begin position="172"/>
        <end position="188"/>
    </location>
</feature>
<feature type="compositionally biased region" description="Basic and acidic residues" evidence="1">
    <location>
        <begin position="430"/>
        <end position="443"/>
    </location>
</feature>
<feature type="domain" description="YTH" evidence="2">
    <location>
        <begin position="272"/>
        <end position="406"/>
    </location>
</feature>
<evidence type="ECO:0000256" key="1">
    <source>
        <dbReference type="SAM" id="MobiDB-lite"/>
    </source>
</evidence>
<keyword evidence="4" id="KW-1185">Reference proteome</keyword>
<dbReference type="Gene3D" id="3.10.590.10">
    <property type="entry name" value="ph1033 like domains"/>
    <property type="match status" value="1"/>
</dbReference>
<evidence type="ECO:0000313" key="3">
    <source>
        <dbReference type="EMBL" id="TFA97616.1"/>
    </source>
</evidence>
<comment type="caution">
    <text evidence="3">The sequence shown here is derived from an EMBL/GenBank/DDBJ whole genome shotgun (WGS) entry which is preliminary data.</text>
</comment>